<organism evidence="3">
    <name type="scientific">Solibacter usitatus (strain Ellin6076)</name>
    <dbReference type="NCBI Taxonomy" id="234267"/>
    <lineage>
        <taxon>Bacteria</taxon>
        <taxon>Pseudomonadati</taxon>
        <taxon>Acidobacteriota</taxon>
        <taxon>Terriglobia</taxon>
        <taxon>Bryobacterales</taxon>
        <taxon>Solibacteraceae</taxon>
        <taxon>Candidatus Solibacter</taxon>
    </lineage>
</organism>
<dbReference type="InterPro" id="IPR052173">
    <property type="entry name" value="Beta-lactam_resp_regulator"/>
</dbReference>
<evidence type="ECO:0000259" key="2">
    <source>
        <dbReference type="Pfam" id="PF05569"/>
    </source>
</evidence>
<dbReference type="KEGG" id="sus:Acid_6348"/>
<proteinExistence type="predicted"/>
<dbReference type="HOGENOM" id="CLU_537351_0_0_0"/>
<protein>
    <submittedName>
        <fullName evidence="3">Peptidase M56, BlaR1</fullName>
    </submittedName>
</protein>
<dbReference type="STRING" id="234267.Acid_6348"/>
<accession>Q01SU6</accession>
<dbReference type="InterPro" id="IPR008756">
    <property type="entry name" value="Peptidase_M56"/>
</dbReference>
<dbReference type="PANTHER" id="PTHR34978:SF3">
    <property type="entry name" value="SLR0241 PROTEIN"/>
    <property type="match status" value="1"/>
</dbReference>
<dbReference type="EMBL" id="CP000473">
    <property type="protein sequence ID" value="ABJ87274.1"/>
    <property type="molecule type" value="Genomic_DNA"/>
</dbReference>
<dbReference type="InParanoid" id="Q01SU6"/>
<reference evidence="3" key="1">
    <citation type="submission" date="2006-10" db="EMBL/GenBank/DDBJ databases">
        <title>Complete sequence of Solibacter usitatus Ellin6076.</title>
        <authorList>
            <consortium name="US DOE Joint Genome Institute"/>
            <person name="Copeland A."/>
            <person name="Lucas S."/>
            <person name="Lapidus A."/>
            <person name="Barry K."/>
            <person name="Detter J.C."/>
            <person name="Glavina del Rio T."/>
            <person name="Hammon N."/>
            <person name="Israni S."/>
            <person name="Dalin E."/>
            <person name="Tice H."/>
            <person name="Pitluck S."/>
            <person name="Thompson L.S."/>
            <person name="Brettin T."/>
            <person name="Bruce D."/>
            <person name="Han C."/>
            <person name="Tapia R."/>
            <person name="Gilna P."/>
            <person name="Schmutz J."/>
            <person name="Larimer F."/>
            <person name="Land M."/>
            <person name="Hauser L."/>
            <person name="Kyrpides N."/>
            <person name="Mikhailova N."/>
            <person name="Janssen P.H."/>
            <person name="Kuske C.R."/>
            <person name="Richardson P."/>
        </authorList>
    </citation>
    <scope>NUCLEOTIDE SEQUENCE</scope>
    <source>
        <strain evidence="3">Ellin6076</strain>
    </source>
</reference>
<feature type="transmembrane region" description="Helical" evidence="1">
    <location>
        <begin position="7"/>
        <end position="26"/>
    </location>
</feature>
<name>Q01SU6_SOLUE</name>
<feature type="transmembrane region" description="Helical" evidence="1">
    <location>
        <begin position="38"/>
        <end position="57"/>
    </location>
</feature>
<dbReference type="PANTHER" id="PTHR34978">
    <property type="entry name" value="POSSIBLE SENSOR-TRANSDUCER PROTEIN BLAR"/>
    <property type="match status" value="1"/>
</dbReference>
<dbReference type="AlphaFoldDB" id="Q01SU6"/>
<keyword evidence="1" id="KW-1133">Transmembrane helix</keyword>
<evidence type="ECO:0000313" key="3">
    <source>
        <dbReference type="EMBL" id="ABJ87274.1"/>
    </source>
</evidence>
<dbReference type="OrthoDB" id="118164at2"/>
<dbReference type="eggNOG" id="COG4219">
    <property type="taxonomic scope" value="Bacteria"/>
</dbReference>
<feature type="domain" description="Peptidase M56" evidence="2">
    <location>
        <begin position="10"/>
        <end position="298"/>
    </location>
</feature>
<dbReference type="CDD" id="cd07341">
    <property type="entry name" value="M56_BlaR1_MecR1_like"/>
    <property type="match status" value="1"/>
</dbReference>
<keyword evidence="1" id="KW-0812">Transmembrane</keyword>
<dbReference type="Pfam" id="PF05569">
    <property type="entry name" value="Peptidase_M56"/>
    <property type="match status" value="1"/>
</dbReference>
<evidence type="ECO:0000256" key="1">
    <source>
        <dbReference type="SAM" id="Phobius"/>
    </source>
</evidence>
<sequence precursor="true">MNTILEVFLNTFWQAAAVALLVWVALRWMPRVNAATRGVVWWSVLALVLLLPVMRVARLPRRAAVRPAAFRVEATPASEQPRPIAARPRPIANGPTPPVRLRAGSWPEFLVALWSAICLAQLARLGLSFRHLRRIKSGARPAAVEERANLSAWLPDVGRPVRLLVSNDIPAPVAVGFLRPAVLLPESLLDELTPVELEHVLLHELAHLARRDDWTNLLTRLAWAVFALHPVAAFALRQIDRERELACDDWVVSATGAARPYAASLARVFELCANQRGILLASGMADGGSQLGNRIALLLRRGRQFTPRASALGASLCTAPLVLFVIAASCAPAWIAFAQAASKVPAPRYGPEPAPTSTAGPAGNSLLASLVANGYSDLSIDDIIALKQQGVSPEFITGMAHSGMGKLRAAMLIALKQQGVRPDYVHDILALGFGPYTVHQIIEFKNQGVPVELFAALKEYGLKDPDPNEIREAKMHGVGPGSLREAKRYSATLTLKQIIRLKQAGVI</sequence>
<gene>
    <name evidence="3" type="ordered locus">Acid_6348</name>
</gene>
<dbReference type="Gene3D" id="3.30.2010.10">
    <property type="entry name" value="Metalloproteases ('zincins'), catalytic domain"/>
    <property type="match status" value="1"/>
</dbReference>
<keyword evidence="1" id="KW-0472">Membrane</keyword>